<keyword evidence="2 4" id="KW-1133">Transmembrane helix</keyword>
<keyword evidence="1 4" id="KW-0812">Transmembrane</keyword>
<evidence type="ECO:0000256" key="3">
    <source>
        <dbReference type="ARBA" id="ARBA00023136"/>
    </source>
</evidence>
<dbReference type="InterPro" id="IPR036259">
    <property type="entry name" value="MFS_trans_sf"/>
</dbReference>
<dbReference type="Pfam" id="PF07690">
    <property type="entry name" value="MFS_1"/>
    <property type="match status" value="1"/>
</dbReference>
<evidence type="ECO:0000256" key="1">
    <source>
        <dbReference type="ARBA" id="ARBA00022692"/>
    </source>
</evidence>
<evidence type="ECO:0000256" key="2">
    <source>
        <dbReference type="ARBA" id="ARBA00022989"/>
    </source>
</evidence>
<dbReference type="InterPro" id="IPR050327">
    <property type="entry name" value="Proton-linked_MCT"/>
</dbReference>
<dbReference type="InterPro" id="IPR011701">
    <property type="entry name" value="MFS"/>
</dbReference>
<feature type="transmembrane region" description="Helical" evidence="4">
    <location>
        <begin position="215"/>
        <end position="239"/>
    </location>
</feature>
<dbReference type="InterPro" id="IPR020846">
    <property type="entry name" value="MFS_dom"/>
</dbReference>
<reference evidence="6 7" key="1">
    <citation type="submission" date="2023-08" db="EMBL/GenBank/DDBJ databases">
        <title>Transcriptome Analysis of Halomonas alkalicola CICC 11012s to Identify the Genes Involved in Alkaline Tolerances.</title>
        <authorList>
            <person name="Zhai L."/>
        </authorList>
    </citation>
    <scope>NUCLEOTIDE SEQUENCE [LARGE SCALE GENOMIC DNA]</scope>
    <source>
        <strain evidence="6 7">CICC 11012s</strain>
    </source>
</reference>
<evidence type="ECO:0000313" key="7">
    <source>
        <dbReference type="Proteomes" id="UP001235344"/>
    </source>
</evidence>
<proteinExistence type="predicted"/>
<dbReference type="PANTHER" id="PTHR11360:SF284">
    <property type="entry name" value="EG:103B4.3 PROTEIN-RELATED"/>
    <property type="match status" value="1"/>
</dbReference>
<feature type="transmembrane region" description="Helical" evidence="4">
    <location>
        <begin position="368"/>
        <end position="389"/>
    </location>
</feature>
<feature type="transmembrane region" description="Helical" evidence="4">
    <location>
        <begin position="100"/>
        <end position="127"/>
    </location>
</feature>
<dbReference type="RefSeq" id="WP_305501660.1">
    <property type="nucleotide sequence ID" value="NZ_CP131913.1"/>
</dbReference>
<evidence type="ECO:0000313" key="6">
    <source>
        <dbReference type="EMBL" id="WLI73887.1"/>
    </source>
</evidence>
<dbReference type="EMBL" id="CP131913">
    <property type="protein sequence ID" value="WLI73887.1"/>
    <property type="molecule type" value="Genomic_DNA"/>
</dbReference>
<feature type="domain" description="Major facilitator superfamily (MFS) profile" evidence="5">
    <location>
        <begin position="8"/>
        <end position="394"/>
    </location>
</feature>
<dbReference type="SUPFAM" id="SSF103473">
    <property type="entry name" value="MFS general substrate transporter"/>
    <property type="match status" value="1"/>
</dbReference>
<feature type="transmembrane region" description="Helical" evidence="4">
    <location>
        <begin position="139"/>
        <end position="159"/>
    </location>
</feature>
<evidence type="ECO:0000256" key="4">
    <source>
        <dbReference type="SAM" id="Phobius"/>
    </source>
</evidence>
<accession>A0ABY9H6Z8</accession>
<feature type="transmembrane region" description="Helical" evidence="4">
    <location>
        <begin position="306"/>
        <end position="327"/>
    </location>
</feature>
<protein>
    <submittedName>
        <fullName evidence="6">MFS transporter</fullName>
    </submittedName>
</protein>
<gene>
    <name evidence="6" type="ORF">B6N23_02845</name>
</gene>
<feature type="transmembrane region" description="Helical" evidence="4">
    <location>
        <begin position="280"/>
        <end position="300"/>
    </location>
</feature>
<feature type="transmembrane region" description="Helical" evidence="4">
    <location>
        <begin position="339"/>
        <end position="362"/>
    </location>
</feature>
<name>A0ABY9H6Z8_9GAMM</name>
<keyword evidence="3 4" id="KW-0472">Membrane</keyword>
<keyword evidence="7" id="KW-1185">Reference proteome</keyword>
<dbReference type="PROSITE" id="PS50850">
    <property type="entry name" value="MFS"/>
    <property type="match status" value="1"/>
</dbReference>
<dbReference type="PANTHER" id="PTHR11360">
    <property type="entry name" value="MONOCARBOXYLATE TRANSPORTER"/>
    <property type="match status" value="1"/>
</dbReference>
<evidence type="ECO:0000259" key="5">
    <source>
        <dbReference type="PROSITE" id="PS50850"/>
    </source>
</evidence>
<dbReference type="Proteomes" id="UP001235344">
    <property type="component" value="Chromosome"/>
</dbReference>
<organism evidence="6 7">
    <name type="scientific">Halomonas alkalicola</name>
    <dbReference type="NCBI Taxonomy" id="1930622"/>
    <lineage>
        <taxon>Bacteria</taxon>
        <taxon>Pseudomonadati</taxon>
        <taxon>Pseudomonadota</taxon>
        <taxon>Gammaproteobacteria</taxon>
        <taxon>Oceanospirillales</taxon>
        <taxon>Halomonadaceae</taxon>
        <taxon>Halomonas</taxon>
    </lineage>
</organism>
<feature type="transmembrane region" description="Helical" evidence="4">
    <location>
        <begin position="165"/>
        <end position="188"/>
    </location>
</feature>
<feature type="transmembrane region" description="Helical" evidence="4">
    <location>
        <begin position="74"/>
        <end position="94"/>
    </location>
</feature>
<feature type="transmembrane region" description="Helical" evidence="4">
    <location>
        <begin position="40"/>
        <end position="62"/>
    </location>
</feature>
<sequence>MESVRRHSLLLIVLGSLVVTLAMGLRHGFGLFLEPMSTELGWGRGVFAFAFALALQNLLWGLSQPFAGALADRFGAARVVVIGGALYALGLLFMGLSESALGMTLSAGILIGLGLSGTTFSVILGAVGRAVAPEKRSMAMGIVSAAGSFGQFAMLPGTLGLMGWLGWSAALLAMGAIAALMLPLGAMLRDRPSAKAASDISLGAALNEAANHRGFWLLCLGFFVCGFQVVFIGVHLPGYLFDNGIAVQVGSTVLALVGLFNIFGTYAAGWLGGRYSKPRLLTWLYLIRGVVITLFLVAPLSPGSAYLFGIAMGLLWLSTVPLTNGIVASVFGVQHLSMLGGIVFLFHQLGSFMGVWLGGFLYDLQGDYAVVWNIAILLSVVAAALHWFISERPVSRPAPTEAEA</sequence>
<feature type="transmembrane region" description="Helical" evidence="4">
    <location>
        <begin position="245"/>
        <end position="268"/>
    </location>
</feature>
<dbReference type="Gene3D" id="1.20.1250.20">
    <property type="entry name" value="MFS general substrate transporter like domains"/>
    <property type="match status" value="2"/>
</dbReference>
<dbReference type="CDD" id="cd17355">
    <property type="entry name" value="MFS_YcxA_like"/>
    <property type="match status" value="1"/>
</dbReference>